<dbReference type="InterPro" id="IPR000073">
    <property type="entry name" value="AB_hydrolase_1"/>
</dbReference>
<proteinExistence type="predicted"/>
<sequence>MIRLLFLSLLLIAPFAAVAQQGNVPRIESSDCIYKADSLHKTRCGFLIVPENRQHPQGRTIKLPFIYVESNNPDKSPDPVLYTGGGPGVSSLHPVTSIARRSLLRNRDYIAFEQRGTHFAQPNLECEGQGNAIQNAYLEHRSLDDAGLSSVRECREKLIKEGIDLSAYNTDESAADIEDLRRLLHIDSLNLMGISYSGGLMMAVLQKYPEHIRSLILDSPLPEFVNIDEQELANFNEALTSVLGSNDSTLLDRFHTYFSGLGGKVFTINYQLKDGKTVTMDYGRSELLSILHDKVEDYDGIKEMPQIISDMIDGRQESYVKAYFDGVFSGSGSISGMRLSVYCSDKMAFEDPAIIKQQETVMPWLAGFHVNDVYGAVCDAWRVKPIDAATKKPYYSDVPVLLGAGGLDDACRPLYNDMIHHYFPNSQRLLFTKRVHGPLLNSLEGDLYIGEFLNKPRERLQGQQDIEAY</sequence>
<dbReference type="Gene3D" id="3.40.50.1820">
    <property type="entry name" value="alpha/beta hydrolase"/>
    <property type="match status" value="1"/>
</dbReference>
<dbReference type="InterPro" id="IPR050266">
    <property type="entry name" value="AB_hydrolase_sf"/>
</dbReference>
<dbReference type="InterPro" id="IPR029058">
    <property type="entry name" value="AB_hydrolase_fold"/>
</dbReference>
<accession>A0ABW1EL21</accession>
<dbReference type="EMBL" id="JBHSPH010000010">
    <property type="protein sequence ID" value="MFC5864659.1"/>
    <property type="molecule type" value="Genomic_DNA"/>
</dbReference>
<keyword evidence="4" id="KW-1185">Reference proteome</keyword>
<dbReference type="Proteomes" id="UP001596091">
    <property type="component" value="Unassembled WGS sequence"/>
</dbReference>
<protein>
    <submittedName>
        <fullName evidence="3">Alpha/beta fold hydrolase</fullName>
    </submittedName>
</protein>
<reference evidence="4" key="1">
    <citation type="journal article" date="2019" name="Int. J. Syst. Evol. Microbiol.">
        <title>The Global Catalogue of Microorganisms (GCM) 10K type strain sequencing project: providing services to taxonomists for standard genome sequencing and annotation.</title>
        <authorList>
            <consortium name="The Broad Institute Genomics Platform"/>
            <consortium name="The Broad Institute Genome Sequencing Center for Infectious Disease"/>
            <person name="Wu L."/>
            <person name="Ma J."/>
        </authorList>
    </citation>
    <scope>NUCLEOTIDE SEQUENCE [LARGE SCALE GENOMIC DNA]</scope>
    <source>
        <strain evidence="4">JCM 4087</strain>
    </source>
</reference>
<dbReference type="SUPFAM" id="SSF53474">
    <property type="entry name" value="alpha/beta-Hydrolases"/>
    <property type="match status" value="1"/>
</dbReference>
<evidence type="ECO:0000259" key="2">
    <source>
        <dbReference type="Pfam" id="PF00561"/>
    </source>
</evidence>
<evidence type="ECO:0000313" key="3">
    <source>
        <dbReference type="EMBL" id="MFC5864659.1"/>
    </source>
</evidence>
<keyword evidence="3" id="KW-0378">Hydrolase</keyword>
<dbReference type="Pfam" id="PF00561">
    <property type="entry name" value="Abhydrolase_1"/>
    <property type="match status" value="1"/>
</dbReference>
<dbReference type="PANTHER" id="PTHR43798">
    <property type="entry name" value="MONOACYLGLYCEROL LIPASE"/>
    <property type="match status" value="1"/>
</dbReference>
<evidence type="ECO:0000256" key="1">
    <source>
        <dbReference type="SAM" id="SignalP"/>
    </source>
</evidence>
<feature type="chain" id="PRO_5047029236" evidence="1">
    <location>
        <begin position="20"/>
        <end position="469"/>
    </location>
</feature>
<dbReference type="GO" id="GO:0016787">
    <property type="term" value="F:hydrolase activity"/>
    <property type="evidence" value="ECO:0007669"/>
    <property type="project" value="UniProtKB-KW"/>
</dbReference>
<gene>
    <name evidence="3" type="ORF">ACFPT7_20290</name>
</gene>
<comment type="caution">
    <text evidence="3">The sequence shown here is derived from an EMBL/GenBank/DDBJ whole genome shotgun (WGS) entry which is preliminary data.</text>
</comment>
<evidence type="ECO:0000313" key="4">
    <source>
        <dbReference type="Proteomes" id="UP001596091"/>
    </source>
</evidence>
<feature type="signal peptide" evidence="1">
    <location>
        <begin position="1"/>
        <end position="19"/>
    </location>
</feature>
<dbReference type="PANTHER" id="PTHR43798:SF27">
    <property type="entry name" value="HYDROLASE ALPHA_BETA HYDROLASE FOLD FAMILY"/>
    <property type="match status" value="1"/>
</dbReference>
<dbReference type="RefSeq" id="WP_263332787.1">
    <property type="nucleotide sequence ID" value="NZ_JAGSYH010000001.1"/>
</dbReference>
<name>A0ABW1EL21_9BACT</name>
<keyword evidence="1" id="KW-0732">Signal</keyword>
<feature type="domain" description="AB hydrolase-1" evidence="2">
    <location>
        <begin position="79"/>
        <end position="230"/>
    </location>
</feature>
<organism evidence="3 4">
    <name type="scientific">Acidicapsa dinghuensis</name>
    <dbReference type="NCBI Taxonomy" id="2218256"/>
    <lineage>
        <taxon>Bacteria</taxon>
        <taxon>Pseudomonadati</taxon>
        <taxon>Acidobacteriota</taxon>
        <taxon>Terriglobia</taxon>
        <taxon>Terriglobales</taxon>
        <taxon>Acidobacteriaceae</taxon>
        <taxon>Acidicapsa</taxon>
    </lineage>
</organism>